<protein>
    <submittedName>
        <fullName evidence="1">Uncharacterized protein</fullName>
    </submittedName>
</protein>
<keyword evidence="2" id="KW-1185">Reference proteome</keyword>
<accession>A0A2Z3YMA0</accession>
<dbReference type="EMBL" id="CP024988">
    <property type="protein sequence ID" value="AWT24928.1"/>
    <property type="molecule type" value="Genomic_DNA"/>
</dbReference>
<dbReference type="Proteomes" id="UP000247696">
    <property type="component" value="Chromosome"/>
</dbReference>
<name>A0A2Z3YMA0_9CORY</name>
<dbReference type="AlphaFoldDB" id="A0A2Z3YMA0"/>
<gene>
    <name evidence="1" type="ORF">Csp1_01000</name>
</gene>
<dbReference type="RefSeq" id="WP_227871118.1">
    <property type="nucleotide sequence ID" value="NZ_CP024988.1"/>
</dbReference>
<sequence>MHYTTFGRRTGLRVSQYALASGNFGTCWGVGAERDDVQAIFTGWRQTVQRPSR</sequence>
<proteinExistence type="predicted"/>
<organism evidence="1 2">
    <name type="scientific">Corynebacterium provencense</name>
    <dbReference type="NCBI Taxonomy" id="1737425"/>
    <lineage>
        <taxon>Bacteria</taxon>
        <taxon>Bacillati</taxon>
        <taxon>Actinomycetota</taxon>
        <taxon>Actinomycetes</taxon>
        <taxon>Mycobacteriales</taxon>
        <taxon>Corynebacteriaceae</taxon>
        <taxon>Corynebacterium</taxon>
    </lineage>
</organism>
<reference evidence="2" key="1">
    <citation type="submission" date="2017-11" db="EMBL/GenBank/DDBJ databases">
        <title>Otitis media/interna in a cat caused by the recently described species Corynebacterium provencense.</title>
        <authorList>
            <person name="Kittl S."/>
            <person name="Brodard I."/>
            <person name="Rychener L."/>
            <person name="Jores J."/>
            <person name="Roosje P."/>
            <person name="Gobeli Brawand S."/>
        </authorList>
    </citation>
    <scope>NUCLEOTIDE SEQUENCE [LARGE SCALE GENOMIC DNA]</scope>
    <source>
        <strain evidence="2">17KM38</strain>
    </source>
</reference>
<evidence type="ECO:0000313" key="2">
    <source>
        <dbReference type="Proteomes" id="UP000247696"/>
    </source>
</evidence>
<dbReference type="KEGG" id="cpre:Csp1_01000"/>
<evidence type="ECO:0000313" key="1">
    <source>
        <dbReference type="EMBL" id="AWT24928.1"/>
    </source>
</evidence>